<organism evidence="4 5">
    <name type="scientific">Hevea brasiliensis</name>
    <name type="common">Para rubber tree</name>
    <name type="synonym">Siphonia brasiliensis</name>
    <dbReference type="NCBI Taxonomy" id="3981"/>
    <lineage>
        <taxon>Eukaryota</taxon>
        <taxon>Viridiplantae</taxon>
        <taxon>Streptophyta</taxon>
        <taxon>Embryophyta</taxon>
        <taxon>Tracheophyta</taxon>
        <taxon>Spermatophyta</taxon>
        <taxon>Magnoliopsida</taxon>
        <taxon>eudicotyledons</taxon>
        <taxon>Gunneridae</taxon>
        <taxon>Pentapetalae</taxon>
        <taxon>rosids</taxon>
        <taxon>fabids</taxon>
        <taxon>Malpighiales</taxon>
        <taxon>Euphorbiaceae</taxon>
        <taxon>Crotonoideae</taxon>
        <taxon>Micrandreae</taxon>
        <taxon>Hevea</taxon>
    </lineage>
</organism>
<evidence type="ECO:0000313" key="5">
    <source>
        <dbReference type="Proteomes" id="UP001174677"/>
    </source>
</evidence>
<name>A0ABQ9KD54_HEVBR</name>
<dbReference type="InterPro" id="IPR000073">
    <property type="entry name" value="AB_hydrolase_1"/>
</dbReference>
<evidence type="ECO:0000313" key="4">
    <source>
        <dbReference type="EMBL" id="KAJ9132822.1"/>
    </source>
</evidence>
<evidence type="ECO:0000256" key="1">
    <source>
        <dbReference type="ARBA" id="ARBA00022801"/>
    </source>
</evidence>
<dbReference type="PRINTS" id="PR00111">
    <property type="entry name" value="ABHYDROLASE"/>
</dbReference>
<dbReference type="EMBL" id="JARPOI010000019">
    <property type="protein sequence ID" value="KAJ9132822.1"/>
    <property type="molecule type" value="Genomic_DNA"/>
</dbReference>
<dbReference type="InterPro" id="IPR000639">
    <property type="entry name" value="Epox_hydrolase-like"/>
</dbReference>
<evidence type="ECO:0000259" key="3">
    <source>
        <dbReference type="Pfam" id="PF00561"/>
    </source>
</evidence>
<keyword evidence="5" id="KW-1185">Reference proteome</keyword>
<accession>A0ABQ9KD54</accession>
<keyword evidence="1" id="KW-0378">Hydrolase</keyword>
<dbReference type="Pfam" id="PF00561">
    <property type="entry name" value="Abhydrolase_1"/>
    <property type="match status" value="1"/>
</dbReference>
<comment type="caution">
    <text evidence="4">The sequence shown here is derived from an EMBL/GenBank/DDBJ whole genome shotgun (WGS) entry which is preliminary data.</text>
</comment>
<reference evidence="4 5" key="1">
    <citation type="journal article" date="2023" name="Plant Biotechnol. J.">
        <title>Chromosome-level wild Hevea brasiliensis genome provides new tools for genomic-assisted breeding and valuable loci to elevate rubber yield.</title>
        <authorList>
            <person name="Cheng H."/>
            <person name="Song X."/>
            <person name="Hu Y."/>
            <person name="Wu T."/>
            <person name="Yang Q."/>
            <person name="An Z."/>
            <person name="Feng S."/>
            <person name="Deng Z."/>
            <person name="Wu W."/>
            <person name="Zeng X."/>
            <person name="Tu M."/>
            <person name="Wang X."/>
            <person name="Huang H."/>
        </authorList>
    </citation>
    <scope>NUCLEOTIDE SEQUENCE [LARGE SCALE GENOMIC DNA]</scope>
    <source>
        <strain evidence="4">MT/VB/25A 57/8</strain>
    </source>
</reference>
<evidence type="ECO:0000256" key="2">
    <source>
        <dbReference type="ARBA" id="ARBA00038334"/>
    </source>
</evidence>
<protein>
    <recommendedName>
        <fullName evidence="3">AB hydrolase-1 domain-containing protein</fullName>
    </recommendedName>
</protein>
<comment type="similarity">
    <text evidence="2">Belongs to the AB hydrolase superfamily. Epoxide hydrolase family.</text>
</comment>
<sequence>MIMSLEVEHRRIYTNGIWMHIAEKGQGPLILLIHGFPELWSCWVHQINNLSAHGYHVVAPDMRGYGDSDCPQDPSSYTLFHTVGDLIGLLDELGQEQAFVIGHDWGAEIAWHLCLFRPDRVKALVNLGVPYRPRSPQFKPSHYFTKYGRGFYISQFQEPGGAENSFSKYDSVTILKKFLLINAPDLLAAPPGVEIIDFLETPSLLPPWITEEELQFSASKFQKTGFTGALNYYRAMDLNWELLGAWQGAKITVPTKLIIGDKDLGFVSFGTKDYINGEIFKSFVPNLEVVVIDGHHFIQQEKAEQVSNEILSFFSKKPKM</sequence>
<dbReference type="SUPFAM" id="SSF53474">
    <property type="entry name" value="alpha/beta-Hydrolases"/>
    <property type="match status" value="1"/>
</dbReference>
<dbReference type="PRINTS" id="PR00412">
    <property type="entry name" value="EPOXHYDRLASE"/>
</dbReference>
<dbReference type="Proteomes" id="UP001174677">
    <property type="component" value="Unassembled WGS sequence"/>
</dbReference>
<proteinExistence type="inferred from homology"/>
<gene>
    <name evidence="4" type="ORF">P3X46_033654</name>
</gene>
<dbReference type="PANTHER" id="PTHR43329">
    <property type="entry name" value="EPOXIDE HYDROLASE"/>
    <property type="match status" value="1"/>
</dbReference>
<dbReference type="Gene3D" id="3.40.50.1820">
    <property type="entry name" value="alpha/beta hydrolase"/>
    <property type="match status" value="1"/>
</dbReference>
<feature type="domain" description="AB hydrolase-1" evidence="3">
    <location>
        <begin position="28"/>
        <end position="302"/>
    </location>
</feature>
<dbReference type="InterPro" id="IPR029058">
    <property type="entry name" value="AB_hydrolase_fold"/>
</dbReference>